<proteinExistence type="predicted"/>
<evidence type="ECO:0000313" key="1">
    <source>
        <dbReference type="EMBL" id="CAG8957649.1"/>
    </source>
</evidence>
<organism evidence="1 2">
    <name type="scientific">Hymenoscyphus fraxineus</name>
    <dbReference type="NCBI Taxonomy" id="746836"/>
    <lineage>
        <taxon>Eukaryota</taxon>
        <taxon>Fungi</taxon>
        <taxon>Dikarya</taxon>
        <taxon>Ascomycota</taxon>
        <taxon>Pezizomycotina</taxon>
        <taxon>Leotiomycetes</taxon>
        <taxon>Helotiales</taxon>
        <taxon>Helotiaceae</taxon>
        <taxon>Hymenoscyphus</taxon>
    </lineage>
</organism>
<evidence type="ECO:0000313" key="2">
    <source>
        <dbReference type="Proteomes" id="UP000696280"/>
    </source>
</evidence>
<sequence>MSGGYAINGLNYERLKTYLDHGGLVPPMEWEILLHCNRPSSALYVCLPLEKISERSYAGCGHTLSGCCSTDIIVLVRSLNWGFSVHHIVTRRASGSCAVHKTLDDTSYEWSSDECQCAPLLSSRGVYLAQLEVYGVNGVRASFHDVVDFPGAFAFPAAWPFYAERSPRGKNLEFMLIRLLGIPTRTLLNPW</sequence>
<accession>A0A9N9PKY2</accession>
<reference evidence="1" key="1">
    <citation type="submission" date="2021-07" db="EMBL/GenBank/DDBJ databases">
        <authorList>
            <person name="Durling M."/>
        </authorList>
    </citation>
    <scope>NUCLEOTIDE SEQUENCE</scope>
</reference>
<name>A0A9N9PKY2_9HELO</name>
<dbReference type="Proteomes" id="UP000696280">
    <property type="component" value="Unassembled WGS sequence"/>
</dbReference>
<gene>
    <name evidence="1" type="ORF">HYFRA_00010516</name>
</gene>
<dbReference type="AlphaFoldDB" id="A0A9N9PKY2"/>
<keyword evidence="2" id="KW-1185">Reference proteome</keyword>
<comment type="caution">
    <text evidence="1">The sequence shown here is derived from an EMBL/GenBank/DDBJ whole genome shotgun (WGS) entry which is preliminary data.</text>
</comment>
<dbReference type="EMBL" id="CAJVRL010000080">
    <property type="protein sequence ID" value="CAG8957649.1"/>
    <property type="molecule type" value="Genomic_DNA"/>
</dbReference>
<protein>
    <submittedName>
        <fullName evidence="1">Uncharacterized protein</fullName>
    </submittedName>
</protein>